<keyword evidence="3" id="KW-1185">Reference proteome</keyword>
<dbReference type="Proteomes" id="UP001205890">
    <property type="component" value="Unassembled WGS sequence"/>
</dbReference>
<feature type="region of interest" description="Disordered" evidence="1">
    <location>
        <begin position="1"/>
        <end position="20"/>
    </location>
</feature>
<dbReference type="PANTHER" id="PTHR45947:SF3">
    <property type="entry name" value="SULFOQUINOVOSYL TRANSFERASE SQD2"/>
    <property type="match status" value="1"/>
</dbReference>
<dbReference type="Gene3D" id="3.40.50.2000">
    <property type="entry name" value="Glycogen Phosphorylase B"/>
    <property type="match status" value="2"/>
</dbReference>
<evidence type="ECO:0000313" key="3">
    <source>
        <dbReference type="Proteomes" id="UP001205890"/>
    </source>
</evidence>
<name>A0ABT1LCI4_9HYPH</name>
<evidence type="ECO:0000256" key="1">
    <source>
        <dbReference type="SAM" id="MobiDB-lite"/>
    </source>
</evidence>
<evidence type="ECO:0000313" key="2">
    <source>
        <dbReference type="EMBL" id="MCP8939205.1"/>
    </source>
</evidence>
<proteinExistence type="predicted"/>
<reference evidence="2 3" key="1">
    <citation type="submission" date="2022-07" db="EMBL/GenBank/DDBJ databases">
        <authorList>
            <person name="Li W.-J."/>
            <person name="Deng Q.-Q."/>
        </authorList>
    </citation>
    <scope>NUCLEOTIDE SEQUENCE [LARGE SCALE GENOMIC DNA]</scope>
    <source>
        <strain evidence="2 3">SYSU M60028</strain>
    </source>
</reference>
<dbReference type="EMBL" id="JANCLU010000010">
    <property type="protein sequence ID" value="MCP8939205.1"/>
    <property type="molecule type" value="Genomic_DNA"/>
</dbReference>
<dbReference type="SUPFAM" id="SSF53756">
    <property type="entry name" value="UDP-Glycosyltransferase/glycogen phosphorylase"/>
    <property type="match status" value="1"/>
</dbReference>
<dbReference type="RefSeq" id="WP_254742249.1">
    <property type="nucleotide sequence ID" value="NZ_JANCLU010000010.1"/>
</dbReference>
<dbReference type="PANTHER" id="PTHR45947">
    <property type="entry name" value="SULFOQUINOVOSYL TRANSFERASE SQD2"/>
    <property type="match status" value="1"/>
</dbReference>
<protein>
    <submittedName>
        <fullName evidence="2">Glycosyltransferase family 4 protein</fullName>
    </submittedName>
</protein>
<comment type="caution">
    <text evidence="2">The sequence shown here is derived from an EMBL/GenBank/DDBJ whole genome shotgun (WGS) entry which is preliminary data.</text>
</comment>
<dbReference type="CDD" id="cd03801">
    <property type="entry name" value="GT4_PimA-like"/>
    <property type="match status" value="1"/>
</dbReference>
<sequence>MTRVAFLAPLKPPDHPEPSGDREMARLLLRALHRAGCEPSLASRLRMLDRHGDAGLEAALEREARTEAEALLSRYAGLPRPQRPDLVFTYHVHYKAPDVIGPALARGLGVPYVVAEGSRAPKRANGPWARFHALAEAALDAADLVLVLNEGDREMLERARPARQALAEFPPFLDTEAWPIAPRRPRDPAGPARLIAVAMMRQGDKLASYAALAQALAGLPEAVGWTLDIVGDGPARGEVEALFAPFGARARLHGLVSDRDALAALYAAADLLVWPAVNEAYGMVFLEAALQGCPALAGACGGVPGVVADGRTGVLTPPGDVAAFRDTLAGLVAEPARLALLSRHGPAFVQGRRSLAGAAERLRGLLSTTLEAASPRARAAGPA</sequence>
<dbReference type="InterPro" id="IPR050194">
    <property type="entry name" value="Glycosyltransferase_grp1"/>
</dbReference>
<dbReference type="Pfam" id="PF13692">
    <property type="entry name" value="Glyco_trans_1_4"/>
    <property type="match status" value="1"/>
</dbReference>
<organism evidence="2 3">
    <name type="scientific">Alsobacter ponti</name>
    <dbReference type="NCBI Taxonomy" id="2962936"/>
    <lineage>
        <taxon>Bacteria</taxon>
        <taxon>Pseudomonadati</taxon>
        <taxon>Pseudomonadota</taxon>
        <taxon>Alphaproteobacteria</taxon>
        <taxon>Hyphomicrobiales</taxon>
        <taxon>Alsobacteraceae</taxon>
        <taxon>Alsobacter</taxon>
    </lineage>
</organism>
<accession>A0ABT1LCI4</accession>
<gene>
    <name evidence="2" type="ORF">NK718_11815</name>
</gene>